<evidence type="ECO:0000313" key="5">
    <source>
        <dbReference type="Proteomes" id="UP001600888"/>
    </source>
</evidence>
<dbReference type="PRINTS" id="PR00305">
    <property type="entry name" value="1433ZETA"/>
</dbReference>
<reference evidence="4 5" key="1">
    <citation type="submission" date="2024-03" db="EMBL/GenBank/DDBJ databases">
        <title>A high-quality draft genome sequence of Diaporthe vaccinii, a causative agent of upright dieback and viscid rot disease in cranberry plants.</title>
        <authorList>
            <person name="Sarrasin M."/>
            <person name="Lang B.F."/>
            <person name="Burger G."/>
        </authorList>
    </citation>
    <scope>NUCLEOTIDE SEQUENCE [LARGE SCALE GENOMIC DNA]</scope>
    <source>
        <strain evidence="4 5">IS7</strain>
    </source>
</reference>
<dbReference type="SMART" id="SM00101">
    <property type="entry name" value="14_3_3"/>
    <property type="match status" value="1"/>
</dbReference>
<dbReference type="InterPro" id="IPR036815">
    <property type="entry name" value="14-3-3_dom_sf"/>
</dbReference>
<accession>A0ABR4F095</accession>
<feature type="compositionally biased region" description="Polar residues" evidence="2">
    <location>
        <begin position="47"/>
        <end position="75"/>
    </location>
</feature>
<evidence type="ECO:0000313" key="4">
    <source>
        <dbReference type="EMBL" id="KAL2288128.1"/>
    </source>
</evidence>
<evidence type="ECO:0000259" key="3">
    <source>
        <dbReference type="SMART" id="SM00101"/>
    </source>
</evidence>
<dbReference type="PROSITE" id="PS00796">
    <property type="entry name" value="1433_1"/>
    <property type="match status" value="1"/>
</dbReference>
<name>A0ABR4F095_9PEZI</name>
<dbReference type="Gene3D" id="1.20.190.20">
    <property type="entry name" value="14-3-3 domain"/>
    <property type="match status" value="1"/>
</dbReference>
<evidence type="ECO:0000256" key="1">
    <source>
        <dbReference type="ARBA" id="ARBA00006141"/>
    </source>
</evidence>
<sequence length="250" mass="28187">MFPAINFALPPSWAKADFAGYIGRRALPLGTPTLPTTQQHHRPTTTCKQPSRPANQQTQPPSLSLSHHRQTSFLPTPSPLHLSVNTSDKMANERESKTFLARLCEQAERYDEMVSYMKEVAKLGGELTVDERNLLSVAYKNVVGTRRASWRIISSIEQKEESKGSEKHVPTIKEYRSKIELELEKVCQDVLDVLDDSLIPNAASGESKVFYHKMKGDYHRYLAEFASGEKRKTAATAAHEAYKVRELRCA</sequence>
<dbReference type="Pfam" id="PF00244">
    <property type="entry name" value="14-3-3"/>
    <property type="match status" value="1"/>
</dbReference>
<dbReference type="PANTHER" id="PTHR18860">
    <property type="entry name" value="14-3-3 PROTEIN"/>
    <property type="match status" value="1"/>
</dbReference>
<dbReference type="InterPro" id="IPR023410">
    <property type="entry name" value="14-3-3_domain"/>
</dbReference>
<dbReference type="CDD" id="cd08774">
    <property type="entry name" value="14-3-3"/>
    <property type="match status" value="1"/>
</dbReference>
<dbReference type="EMBL" id="JBAWTH010000017">
    <property type="protein sequence ID" value="KAL2288128.1"/>
    <property type="molecule type" value="Genomic_DNA"/>
</dbReference>
<organism evidence="4 5">
    <name type="scientific">Diaporthe vaccinii</name>
    <dbReference type="NCBI Taxonomy" id="105482"/>
    <lineage>
        <taxon>Eukaryota</taxon>
        <taxon>Fungi</taxon>
        <taxon>Dikarya</taxon>
        <taxon>Ascomycota</taxon>
        <taxon>Pezizomycotina</taxon>
        <taxon>Sordariomycetes</taxon>
        <taxon>Sordariomycetidae</taxon>
        <taxon>Diaporthales</taxon>
        <taxon>Diaporthaceae</taxon>
        <taxon>Diaporthe</taxon>
        <taxon>Diaporthe eres species complex</taxon>
    </lineage>
</organism>
<comment type="caution">
    <text evidence="4">The sequence shown here is derived from an EMBL/GenBank/DDBJ whole genome shotgun (WGS) entry which is preliminary data.</text>
</comment>
<comment type="similarity">
    <text evidence="1">Belongs to the 14-3-3 family.</text>
</comment>
<dbReference type="InterPro" id="IPR023409">
    <property type="entry name" value="14-3-3_CS"/>
</dbReference>
<dbReference type="InterPro" id="IPR000308">
    <property type="entry name" value="14-3-3"/>
</dbReference>
<keyword evidence="5" id="KW-1185">Reference proteome</keyword>
<feature type="domain" description="14-3-3" evidence="3">
    <location>
        <begin position="94"/>
        <end position="246"/>
    </location>
</feature>
<dbReference type="Proteomes" id="UP001600888">
    <property type="component" value="Unassembled WGS sequence"/>
</dbReference>
<dbReference type="SUPFAM" id="SSF48445">
    <property type="entry name" value="14-3-3 protein"/>
    <property type="match status" value="1"/>
</dbReference>
<gene>
    <name evidence="4" type="ORF">FJTKL_04243</name>
</gene>
<feature type="region of interest" description="Disordered" evidence="2">
    <location>
        <begin position="30"/>
        <end position="84"/>
    </location>
</feature>
<evidence type="ECO:0000256" key="2">
    <source>
        <dbReference type="SAM" id="MobiDB-lite"/>
    </source>
</evidence>
<protein>
    <recommendedName>
        <fullName evidence="3">14-3-3 domain-containing protein</fullName>
    </recommendedName>
</protein>
<proteinExistence type="inferred from homology"/>